<comment type="caution">
    <text evidence="1">The sequence shown here is derived from an EMBL/GenBank/DDBJ whole genome shotgun (WGS) entry which is preliminary data.</text>
</comment>
<gene>
    <name evidence="1" type="ORF">ACFQ33_14455</name>
</gene>
<evidence type="ECO:0000313" key="2">
    <source>
        <dbReference type="Proteomes" id="UP001597173"/>
    </source>
</evidence>
<accession>A0ABW3YYV6</accession>
<dbReference type="Proteomes" id="UP001597173">
    <property type="component" value="Unassembled WGS sequence"/>
</dbReference>
<evidence type="ECO:0000313" key="1">
    <source>
        <dbReference type="EMBL" id="MFD1329092.1"/>
    </source>
</evidence>
<name>A0ABW3YYV6_MYCRA</name>
<dbReference type="RefSeq" id="WP_374835923.1">
    <property type="nucleotide sequence ID" value="NZ_JBHEEW010000002.1"/>
</dbReference>
<proteinExistence type="predicted"/>
<organism evidence="1 2">
    <name type="scientific">Mycoplana ramosa</name>
    <name type="common">Mycoplana bullata</name>
    <dbReference type="NCBI Taxonomy" id="40837"/>
    <lineage>
        <taxon>Bacteria</taxon>
        <taxon>Pseudomonadati</taxon>
        <taxon>Pseudomonadota</taxon>
        <taxon>Alphaproteobacteria</taxon>
        <taxon>Hyphomicrobiales</taxon>
        <taxon>Rhizobiaceae</taxon>
        <taxon>Mycoplana</taxon>
    </lineage>
</organism>
<keyword evidence="2" id="KW-1185">Reference proteome</keyword>
<dbReference type="EMBL" id="JBHTNF010000008">
    <property type="protein sequence ID" value="MFD1329092.1"/>
    <property type="molecule type" value="Genomic_DNA"/>
</dbReference>
<reference evidence="2" key="1">
    <citation type="journal article" date="2019" name="Int. J. Syst. Evol. Microbiol.">
        <title>The Global Catalogue of Microorganisms (GCM) 10K type strain sequencing project: providing services to taxonomists for standard genome sequencing and annotation.</title>
        <authorList>
            <consortium name="The Broad Institute Genomics Platform"/>
            <consortium name="The Broad Institute Genome Sequencing Center for Infectious Disease"/>
            <person name="Wu L."/>
            <person name="Ma J."/>
        </authorList>
    </citation>
    <scope>NUCLEOTIDE SEQUENCE [LARGE SCALE GENOMIC DNA]</scope>
    <source>
        <strain evidence="2">CCUG 55609</strain>
    </source>
</reference>
<sequence length="87" mass="9789">MTGDVLGKMALHFGSRLSFGAAQRTSFEWLRLFFHRKVEDQQQTDTQLDNSPIFICGIGRPVYVYPGRGNPSLHAKPEGQRTEAPLL</sequence>
<protein>
    <submittedName>
        <fullName evidence="1">Uncharacterized protein</fullName>
    </submittedName>
</protein>